<dbReference type="EMBL" id="SNRY01003065">
    <property type="protein sequence ID" value="KAA6322360.1"/>
    <property type="molecule type" value="Genomic_DNA"/>
</dbReference>
<name>A0A5J4QN42_9ZZZZ</name>
<feature type="domain" description="DNA2/NAM7 helicase helicase" evidence="1">
    <location>
        <begin position="4"/>
        <end position="73"/>
    </location>
</feature>
<comment type="caution">
    <text evidence="2">The sequence shown here is derived from an EMBL/GenBank/DDBJ whole genome shotgun (WGS) entry which is preliminary data.</text>
</comment>
<dbReference type="GO" id="GO:0004386">
    <property type="term" value="F:helicase activity"/>
    <property type="evidence" value="ECO:0007669"/>
    <property type="project" value="InterPro"/>
</dbReference>
<organism evidence="2">
    <name type="scientific">termite gut metagenome</name>
    <dbReference type="NCBI Taxonomy" id="433724"/>
    <lineage>
        <taxon>unclassified sequences</taxon>
        <taxon>metagenomes</taxon>
        <taxon>organismal metagenomes</taxon>
    </lineage>
</organism>
<evidence type="ECO:0000259" key="1">
    <source>
        <dbReference type="Pfam" id="PF13086"/>
    </source>
</evidence>
<dbReference type="InterPro" id="IPR027417">
    <property type="entry name" value="P-loop_NTPase"/>
</dbReference>
<proteinExistence type="predicted"/>
<protein>
    <recommendedName>
        <fullName evidence="1">DNA2/NAM7 helicase helicase domain-containing protein</fullName>
    </recommendedName>
</protein>
<accession>A0A5J4QN42</accession>
<dbReference type="Pfam" id="PF13086">
    <property type="entry name" value="AAA_11"/>
    <property type="match status" value="1"/>
</dbReference>
<gene>
    <name evidence="2" type="ORF">EZS27_028089</name>
</gene>
<reference evidence="2" key="1">
    <citation type="submission" date="2019-03" db="EMBL/GenBank/DDBJ databases">
        <title>Single cell metagenomics reveals metabolic interactions within the superorganism composed of flagellate Streblomastix strix and complex community of Bacteroidetes bacteria on its surface.</title>
        <authorList>
            <person name="Treitli S.C."/>
            <person name="Kolisko M."/>
            <person name="Husnik F."/>
            <person name="Keeling P."/>
            <person name="Hampl V."/>
        </authorList>
    </citation>
    <scope>NUCLEOTIDE SEQUENCE</scope>
    <source>
        <strain evidence="2">STM</strain>
    </source>
</reference>
<dbReference type="Gene3D" id="3.40.50.300">
    <property type="entry name" value="P-loop containing nucleotide triphosphate hydrolases"/>
    <property type="match status" value="1"/>
</dbReference>
<dbReference type="AlphaFoldDB" id="A0A5J4QN42"/>
<sequence length="132" mass="15338">MSNFSTEERLRKVNVIACTLDGYIGRYYESKLNVEHIFLDEAGYANIVKSLTLFNHSIPISFLGDHMQLPPVCEINDRDIKEDEKYNNMFIWAQSTIFLDSLFSDTRDFCLQQYLNNKPFFGSITFCVGSRI</sequence>
<dbReference type="InterPro" id="IPR041677">
    <property type="entry name" value="DNA2/NAM7_AAA_11"/>
</dbReference>
<evidence type="ECO:0000313" key="2">
    <source>
        <dbReference type="EMBL" id="KAA6322360.1"/>
    </source>
</evidence>